<gene>
    <name evidence="5" type="ORF">CP985_13365</name>
</gene>
<dbReference type="EMBL" id="NXID01000064">
    <property type="protein sequence ID" value="RXK13670.1"/>
    <property type="molecule type" value="Genomic_DNA"/>
</dbReference>
<dbReference type="AlphaFoldDB" id="A0AAX2AEP1"/>
<dbReference type="SUPFAM" id="SSF141457">
    <property type="entry name" value="BH3618-like"/>
    <property type="match status" value="1"/>
</dbReference>
<keyword evidence="6" id="KW-1185">Reference proteome</keyword>
<keyword evidence="4" id="KW-0143">Chaperone</keyword>
<evidence type="ECO:0000256" key="4">
    <source>
        <dbReference type="ARBA" id="ARBA00023186"/>
    </source>
</evidence>
<keyword evidence="2" id="KW-1005">Bacterial flagellum biogenesis</keyword>
<reference evidence="5 6" key="1">
    <citation type="submission" date="2017-09" db="EMBL/GenBank/DDBJ databases">
        <title>Genomics of the genus Arcobacter.</title>
        <authorList>
            <person name="Perez-Cataluna A."/>
            <person name="Figueras M.J."/>
            <person name="Salas-Masso N."/>
        </authorList>
    </citation>
    <scope>NUCLEOTIDE SEQUENCE [LARGE SCALE GENOMIC DNA]</scope>
    <source>
        <strain evidence="5 6">CECT 7386</strain>
    </source>
</reference>
<dbReference type="InterPro" id="IPR003775">
    <property type="entry name" value="Flagellar_assembly_factor_FliW"/>
</dbReference>
<keyword evidence="1" id="KW-0963">Cytoplasm</keyword>
<dbReference type="GO" id="GO:0006417">
    <property type="term" value="P:regulation of translation"/>
    <property type="evidence" value="ECO:0007669"/>
    <property type="project" value="UniProtKB-KW"/>
</dbReference>
<name>A0AAX2AEP1_9BACT</name>
<accession>A0AAX2AEP1</accession>
<dbReference type="InterPro" id="IPR024046">
    <property type="entry name" value="Flagellar_assmbl_FliW_dom_sf"/>
</dbReference>
<evidence type="ECO:0000256" key="1">
    <source>
        <dbReference type="ARBA" id="ARBA00022490"/>
    </source>
</evidence>
<dbReference type="Proteomes" id="UP000290092">
    <property type="component" value="Unassembled WGS sequence"/>
</dbReference>
<dbReference type="GO" id="GO:0044780">
    <property type="term" value="P:bacterial-type flagellum assembly"/>
    <property type="evidence" value="ECO:0007669"/>
    <property type="project" value="InterPro"/>
</dbReference>
<keyword evidence="3" id="KW-0810">Translation regulation</keyword>
<protein>
    <recommendedName>
        <fullName evidence="7">Flagellin level sensor protein FliW</fullName>
    </recommendedName>
</protein>
<dbReference type="Pfam" id="PF02623">
    <property type="entry name" value="FliW"/>
    <property type="match status" value="1"/>
</dbReference>
<proteinExistence type="predicted"/>
<evidence type="ECO:0000256" key="3">
    <source>
        <dbReference type="ARBA" id="ARBA00022845"/>
    </source>
</evidence>
<dbReference type="PANTHER" id="PTHR39190:SF1">
    <property type="entry name" value="FLAGELLAR ASSEMBLY FACTOR FLIW"/>
    <property type="match status" value="1"/>
</dbReference>
<dbReference type="Gene3D" id="2.30.290.10">
    <property type="entry name" value="BH3618-like"/>
    <property type="match status" value="1"/>
</dbReference>
<evidence type="ECO:0008006" key="7">
    <source>
        <dbReference type="Google" id="ProtNLM"/>
    </source>
</evidence>
<dbReference type="PANTHER" id="PTHR39190">
    <property type="entry name" value="FLAGELLAR ASSEMBLY FACTOR FLIW"/>
    <property type="match status" value="1"/>
</dbReference>
<evidence type="ECO:0000313" key="6">
    <source>
        <dbReference type="Proteomes" id="UP000290092"/>
    </source>
</evidence>
<dbReference type="RefSeq" id="WP_114842796.1">
    <property type="nucleotide sequence ID" value="NZ_CP031219.1"/>
</dbReference>
<dbReference type="KEGG" id="amyt:AMYT_2442"/>
<evidence type="ECO:0000313" key="5">
    <source>
        <dbReference type="EMBL" id="RXK13670.1"/>
    </source>
</evidence>
<comment type="caution">
    <text evidence="5">The sequence shown here is derived from an EMBL/GenBank/DDBJ whole genome shotgun (WGS) entry which is preliminary data.</text>
</comment>
<evidence type="ECO:0000256" key="2">
    <source>
        <dbReference type="ARBA" id="ARBA00022795"/>
    </source>
</evidence>
<sequence>MYIVKMPILGFDNNKNMNISKLDKNFAILQINEETNMHLLDSIAIKNLEIDIEDNFSKELELENTSHISIYFSIVINNPVSKSVVNLTAPIIVNEDKKLLGQYIINQPMKAMFLTMDELNTL</sequence>
<organism evidence="5 6">
    <name type="scientific">Malaciobacter mytili LMG 24559</name>
    <dbReference type="NCBI Taxonomy" id="1032238"/>
    <lineage>
        <taxon>Bacteria</taxon>
        <taxon>Pseudomonadati</taxon>
        <taxon>Campylobacterota</taxon>
        <taxon>Epsilonproteobacteria</taxon>
        <taxon>Campylobacterales</taxon>
        <taxon>Arcobacteraceae</taxon>
        <taxon>Malaciobacter</taxon>
    </lineage>
</organism>